<feature type="region of interest" description="Disordered" evidence="1">
    <location>
        <begin position="1"/>
        <end position="58"/>
    </location>
</feature>
<proteinExistence type="predicted"/>
<dbReference type="EMBL" id="KZ613973">
    <property type="protein sequence ID" value="PMD29565.1"/>
    <property type="molecule type" value="Genomic_DNA"/>
</dbReference>
<evidence type="ECO:0000313" key="2">
    <source>
        <dbReference type="EMBL" id="PMD29565.1"/>
    </source>
</evidence>
<sequence>MPPKSTAAKSKAPPKGEAASKDTPKKPRGRPPKKIKKESDDEEGDAPKTPTKKKPGRTLKKVLSKGGWIYTVDGGTAAEGEVADKGFPWVSTITLHKQAPLDDTTEFLEYAHPTAILAEMGKVALTEHSTEKFKDTSEGALGGIMDKQNEVFVIGENTVYRATSITKRCRYVEGHEILDEKTRDRLLVAGEIEWDEDVKPDVVGKVSKKVLEQGNVTDGVLANHQTEEDELAGLAEEVEEGEEMQEPITPSRFKHGGDSDELNGMIDAVDGQPNGEEGAGGDSGVPEEGDMDEEAGVKTAPPKNGKVKGGRK</sequence>
<keyword evidence="3" id="KW-1185">Reference proteome</keyword>
<evidence type="ECO:0000313" key="3">
    <source>
        <dbReference type="Proteomes" id="UP000235786"/>
    </source>
</evidence>
<protein>
    <submittedName>
        <fullName evidence="2">Uncharacterized protein</fullName>
    </submittedName>
</protein>
<accession>A0A2J6QTH1</accession>
<dbReference type="Proteomes" id="UP000235786">
    <property type="component" value="Unassembled WGS sequence"/>
</dbReference>
<evidence type="ECO:0000256" key="1">
    <source>
        <dbReference type="SAM" id="MobiDB-lite"/>
    </source>
</evidence>
<feature type="compositionally biased region" description="Basic residues" evidence="1">
    <location>
        <begin position="26"/>
        <end position="36"/>
    </location>
</feature>
<dbReference type="OrthoDB" id="10625262at2759"/>
<gene>
    <name evidence="2" type="ORF">L207DRAFT_538746</name>
</gene>
<name>A0A2J6QTH1_HYAVF</name>
<feature type="compositionally biased region" description="Low complexity" evidence="1">
    <location>
        <begin position="1"/>
        <end position="15"/>
    </location>
</feature>
<dbReference type="AlphaFoldDB" id="A0A2J6QTH1"/>
<feature type="region of interest" description="Disordered" evidence="1">
    <location>
        <begin position="237"/>
        <end position="312"/>
    </location>
</feature>
<reference evidence="2 3" key="1">
    <citation type="submission" date="2016-04" db="EMBL/GenBank/DDBJ databases">
        <title>A degradative enzymes factory behind the ericoid mycorrhizal symbiosis.</title>
        <authorList>
            <consortium name="DOE Joint Genome Institute"/>
            <person name="Martino E."/>
            <person name="Morin E."/>
            <person name="Grelet G."/>
            <person name="Kuo A."/>
            <person name="Kohler A."/>
            <person name="Daghino S."/>
            <person name="Barry K."/>
            <person name="Choi C."/>
            <person name="Cichocki N."/>
            <person name="Clum A."/>
            <person name="Copeland A."/>
            <person name="Hainaut M."/>
            <person name="Haridas S."/>
            <person name="Labutti K."/>
            <person name="Lindquist E."/>
            <person name="Lipzen A."/>
            <person name="Khouja H.-R."/>
            <person name="Murat C."/>
            <person name="Ohm R."/>
            <person name="Olson A."/>
            <person name="Spatafora J."/>
            <person name="Veneault-Fourrey C."/>
            <person name="Henrissat B."/>
            <person name="Grigoriev I."/>
            <person name="Martin F."/>
            <person name="Perotto S."/>
        </authorList>
    </citation>
    <scope>NUCLEOTIDE SEQUENCE [LARGE SCALE GENOMIC DNA]</scope>
    <source>
        <strain evidence="2 3">F</strain>
    </source>
</reference>
<organism evidence="2 3">
    <name type="scientific">Hyaloscypha variabilis (strain UAMH 11265 / GT02V1 / F)</name>
    <name type="common">Meliniomyces variabilis</name>
    <dbReference type="NCBI Taxonomy" id="1149755"/>
    <lineage>
        <taxon>Eukaryota</taxon>
        <taxon>Fungi</taxon>
        <taxon>Dikarya</taxon>
        <taxon>Ascomycota</taxon>
        <taxon>Pezizomycotina</taxon>
        <taxon>Leotiomycetes</taxon>
        <taxon>Helotiales</taxon>
        <taxon>Hyaloscyphaceae</taxon>
        <taxon>Hyaloscypha</taxon>
        <taxon>Hyaloscypha variabilis</taxon>
    </lineage>
</organism>
<feature type="compositionally biased region" description="Acidic residues" evidence="1">
    <location>
        <begin position="285"/>
        <end position="294"/>
    </location>
</feature>